<feature type="region of interest" description="Disordered" evidence="4">
    <location>
        <begin position="354"/>
        <end position="392"/>
    </location>
</feature>
<reference evidence="7" key="1">
    <citation type="submission" date="2013-06" db="EMBL/GenBank/DDBJ databases">
        <authorList>
            <person name="Zhao Q."/>
        </authorList>
    </citation>
    <scope>NUCLEOTIDE SEQUENCE</scope>
    <source>
        <strain evidence="7">cv. W1943</strain>
    </source>
</reference>
<protein>
    <recommendedName>
        <fullName evidence="5">Ubiquitin-like protease family profile domain-containing protein</fullName>
    </recommendedName>
</protein>
<organism evidence="6 7">
    <name type="scientific">Oryza rufipogon</name>
    <name type="common">Brownbeard rice</name>
    <name type="synonym">Asian wild rice</name>
    <dbReference type="NCBI Taxonomy" id="4529"/>
    <lineage>
        <taxon>Eukaryota</taxon>
        <taxon>Viridiplantae</taxon>
        <taxon>Streptophyta</taxon>
        <taxon>Embryophyta</taxon>
        <taxon>Tracheophyta</taxon>
        <taxon>Spermatophyta</taxon>
        <taxon>Magnoliopsida</taxon>
        <taxon>Liliopsida</taxon>
        <taxon>Poales</taxon>
        <taxon>Poaceae</taxon>
        <taxon>BOP clade</taxon>
        <taxon>Oryzoideae</taxon>
        <taxon>Oryzeae</taxon>
        <taxon>Oryzinae</taxon>
        <taxon>Oryza</taxon>
    </lineage>
</organism>
<dbReference type="HOGENOM" id="CLU_009900_0_0_1"/>
<dbReference type="PANTHER" id="PTHR34835:SF34">
    <property type="entry name" value="OS08G0555500 PROTEIN"/>
    <property type="match status" value="1"/>
</dbReference>
<name>A0A0E0MXA3_ORYRU</name>
<dbReference type="Pfam" id="PF02902">
    <property type="entry name" value="Peptidase_C48"/>
    <property type="match status" value="1"/>
</dbReference>
<evidence type="ECO:0000313" key="6">
    <source>
        <dbReference type="EnsemblPlants" id="ORUFI01G19940.1"/>
    </source>
</evidence>
<dbReference type="Proteomes" id="UP000008022">
    <property type="component" value="Unassembled WGS sequence"/>
</dbReference>
<dbReference type="Gene3D" id="3.40.395.10">
    <property type="entry name" value="Adenoviral Proteinase, Chain A"/>
    <property type="match status" value="1"/>
</dbReference>
<evidence type="ECO:0000256" key="4">
    <source>
        <dbReference type="SAM" id="MobiDB-lite"/>
    </source>
</evidence>
<dbReference type="STRING" id="4529.A0A0E0MXA3"/>
<evidence type="ECO:0000256" key="3">
    <source>
        <dbReference type="ARBA" id="ARBA00022801"/>
    </source>
</evidence>
<evidence type="ECO:0000256" key="2">
    <source>
        <dbReference type="ARBA" id="ARBA00022670"/>
    </source>
</evidence>
<evidence type="ECO:0000313" key="7">
    <source>
        <dbReference type="Proteomes" id="UP000008022"/>
    </source>
</evidence>
<keyword evidence="7" id="KW-1185">Reference proteome</keyword>
<dbReference type="InterPro" id="IPR038765">
    <property type="entry name" value="Papain-like_cys_pep_sf"/>
</dbReference>
<dbReference type="AlphaFoldDB" id="A0A0E0MXA3"/>
<dbReference type="InterPro" id="IPR019557">
    <property type="entry name" value="AminoTfrase-like_pln_mobile"/>
</dbReference>
<dbReference type="Gramene" id="ORUFI01G19940.1">
    <property type="protein sequence ID" value="ORUFI01G19940.1"/>
    <property type="gene ID" value="ORUFI01G19940"/>
</dbReference>
<dbReference type="eggNOG" id="ENOG502SN4H">
    <property type="taxonomic scope" value="Eukaryota"/>
</dbReference>
<dbReference type="PROSITE" id="PS50600">
    <property type="entry name" value="ULP_PROTEASE"/>
    <property type="match status" value="1"/>
</dbReference>
<feature type="domain" description="Ubiquitin-like protease family profile" evidence="5">
    <location>
        <begin position="401"/>
        <end position="588"/>
    </location>
</feature>
<dbReference type="InterPro" id="IPR003653">
    <property type="entry name" value="Peptidase_C48_C"/>
</dbReference>
<dbReference type="GO" id="GO:0006508">
    <property type="term" value="P:proteolysis"/>
    <property type="evidence" value="ECO:0007669"/>
    <property type="project" value="UniProtKB-KW"/>
</dbReference>
<dbReference type="SUPFAM" id="SSF54001">
    <property type="entry name" value="Cysteine proteinases"/>
    <property type="match status" value="1"/>
</dbReference>
<sequence>MIPNYEPPARMTKNNIRANKPGTQVCSQVAYWKFIQTLDKDQLQAIDDLGFGGLTKMNGVQIRRILCKQIAREYDEHTGAFNINGTMHEITIEDVDHILGVPSEGVELVEVPQAIQADVDDPKEKEKNEALQATKAALFALYKDKRETKITLSALRDSLNLNKSCDDHFKRQFVLYTIGLILCPTTERFVHSDYLNLLINIADIKRTNWASLTLNHLKRSIVSFQHDKVNLKGNQILLLVAVISIQVMEKFRVSHIHPSIDYTGRDRPLIQYWDVKKARKREKILYGVGQIVNDIKLPIEATKEYTTKDHSGTDANQPSNMDNTKAQTTDMVDVQLQLKTMNEHLIILRKEIQQAKKKKDTSNSPIAKRVQTTGRARTSTKKRGPPPPPPPQYIPKACLAQMLQKFQFTCTEEDEFLIDYINTSPPDRVLIIDTYIMYLEHKYLEESQARRRVYMMKTFITGKISIDCVHEISKRQLEKGYISRITNQIAQNEQIFIPINRNKNHWYLAVVHVKQRQIQLLDSSPSTGLSFYRSSCGLFMLKCMEHWNGSKLTTKFKQGDIDIFRRKLAAILVGSTSNDNTDIPTYNK</sequence>
<dbReference type="GO" id="GO:0008234">
    <property type="term" value="F:cysteine-type peptidase activity"/>
    <property type="evidence" value="ECO:0007669"/>
    <property type="project" value="InterPro"/>
</dbReference>
<dbReference type="EnsemblPlants" id="ORUFI01G19940.1">
    <property type="protein sequence ID" value="ORUFI01G19940.1"/>
    <property type="gene ID" value="ORUFI01G19940"/>
</dbReference>
<evidence type="ECO:0000259" key="5">
    <source>
        <dbReference type="PROSITE" id="PS50600"/>
    </source>
</evidence>
<accession>A0A0E0MXA3</accession>
<feature type="compositionally biased region" description="Polar residues" evidence="4">
    <location>
        <begin position="362"/>
        <end position="377"/>
    </location>
</feature>
<keyword evidence="3" id="KW-0378">Hydrolase</keyword>
<reference evidence="6" key="2">
    <citation type="submission" date="2015-06" db="UniProtKB">
        <authorList>
            <consortium name="EnsemblPlants"/>
        </authorList>
    </citation>
    <scope>IDENTIFICATION</scope>
</reference>
<keyword evidence="2" id="KW-0645">Protease</keyword>
<dbReference type="Pfam" id="PF10536">
    <property type="entry name" value="PMD"/>
    <property type="match status" value="1"/>
</dbReference>
<evidence type="ECO:0000256" key="1">
    <source>
        <dbReference type="ARBA" id="ARBA00005234"/>
    </source>
</evidence>
<proteinExistence type="inferred from homology"/>
<dbReference type="OMA" id="MHEITIE"/>
<comment type="similarity">
    <text evidence="1">Belongs to the peptidase C48 family.</text>
</comment>
<dbReference type="PANTHER" id="PTHR34835">
    <property type="entry name" value="OS07G0283600 PROTEIN-RELATED"/>
    <property type="match status" value="1"/>
</dbReference>